<evidence type="ECO:0000256" key="1">
    <source>
        <dbReference type="ARBA" id="ARBA00001911"/>
    </source>
</evidence>
<protein>
    <submittedName>
        <fullName evidence="7">NAD(P)-dependent oxidoreductase</fullName>
    </submittedName>
</protein>
<gene>
    <name evidence="7" type="ORF">OCV43_09060</name>
</gene>
<proteinExistence type="predicted"/>
<feature type="transmembrane region" description="Helical" evidence="5">
    <location>
        <begin position="32"/>
        <end position="52"/>
    </location>
</feature>
<dbReference type="InterPro" id="IPR001509">
    <property type="entry name" value="Epimerase_deHydtase"/>
</dbReference>
<dbReference type="Gene3D" id="3.40.50.720">
    <property type="entry name" value="NAD(P)-binding Rossmann-like Domain"/>
    <property type="match status" value="1"/>
</dbReference>
<evidence type="ECO:0000256" key="5">
    <source>
        <dbReference type="SAM" id="Phobius"/>
    </source>
</evidence>
<keyword evidence="3" id="KW-0520">NAD</keyword>
<evidence type="ECO:0000313" key="8">
    <source>
        <dbReference type="Proteomes" id="UP001209666"/>
    </source>
</evidence>
<evidence type="ECO:0000256" key="4">
    <source>
        <dbReference type="ARBA" id="ARBA00023239"/>
    </source>
</evidence>
<keyword evidence="4" id="KW-0456">Lyase</keyword>
<feature type="domain" description="NAD-dependent epimerase/dehydratase" evidence="6">
    <location>
        <begin position="32"/>
        <end position="275"/>
    </location>
</feature>
<comment type="cofactor">
    <cofactor evidence="1">
        <name>NAD(+)</name>
        <dbReference type="ChEBI" id="CHEBI:57540"/>
    </cofactor>
</comment>
<dbReference type="SUPFAM" id="SSF51735">
    <property type="entry name" value="NAD(P)-binding Rossmann-fold domains"/>
    <property type="match status" value="1"/>
</dbReference>
<reference evidence="7 8" key="1">
    <citation type="journal article" date="2021" name="ISME Commun">
        <title>Automated analysis of genomic sequences facilitates high-throughput and comprehensive description of bacteria.</title>
        <authorList>
            <person name="Hitch T.C.A."/>
        </authorList>
    </citation>
    <scope>NUCLEOTIDE SEQUENCE [LARGE SCALE GENOMIC DNA]</scope>
    <source>
        <strain evidence="7 8">Sanger_19</strain>
    </source>
</reference>
<evidence type="ECO:0000313" key="7">
    <source>
        <dbReference type="EMBL" id="MCU6717424.1"/>
    </source>
</evidence>
<dbReference type="Proteomes" id="UP001209666">
    <property type="component" value="Unassembled WGS sequence"/>
</dbReference>
<dbReference type="RefSeq" id="WP_262623909.1">
    <property type="nucleotide sequence ID" value="NZ_JAOQKI010000012.1"/>
</dbReference>
<evidence type="ECO:0000256" key="3">
    <source>
        <dbReference type="ARBA" id="ARBA00023027"/>
    </source>
</evidence>
<evidence type="ECO:0000259" key="6">
    <source>
        <dbReference type="Pfam" id="PF01370"/>
    </source>
</evidence>
<evidence type="ECO:0000256" key="2">
    <source>
        <dbReference type="ARBA" id="ARBA00022793"/>
    </source>
</evidence>
<keyword evidence="5" id="KW-0812">Transmembrane</keyword>
<dbReference type="PANTHER" id="PTHR43078">
    <property type="entry name" value="UDP-GLUCURONIC ACID DECARBOXYLASE-RELATED"/>
    <property type="match status" value="1"/>
</dbReference>
<keyword evidence="5" id="KW-0472">Membrane</keyword>
<dbReference type="InterPro" id="IPR036291">
    <property type="entry name" value="NAD(P)-bd_dom_sf"/>
</dbReference>
<sequence length="352" mass="39602">MSRYNSETYRKDLQKTIESTNDILKALEGKKVLLTGATGLIGAAIADLLIWYNKDRNVPVELYAAGRNEKQIEEKFEPYEKAAWFHIVPYEATGKIKFECPVNYIIHGAGIAYPKMFTQSPVETMRVALYGTDQILKYGVEQKIQRMVFISSSEVYGKHAGENPLEESEYGYIDLLNPRSSYSMGKRAAETMCISYAKEYDLHVTVARPGHIYGPTARREDNRVSSMFAYDAADGKNLIMKSNGTQIRSYCYALDCASAILFLLLKGKKELAYNISNRNSIMSVKELAEQLAKEAGVKVQLQIPKEEERQAFNPMDNSSLNGEKLELLGWQGLFGGEEGTAHTVRIIKEGRL</sequence>
<keyword evidence="2" id="KW-0210">Decarboxylase</keyword>
<keyword evidence="8" id="KW-1185">Reference proteome</keyword>
<accession>A0ABT2SED5</accession>
<name>A0ABT2SED5_9FIRM</name>
<dbReference type="Pfam" id="PF01370">
    <property type="entry name" value="Epimerase"/>
    <property type="match status" value="1"/>
</dbReference>
<dbReference type="InterPro" id="IPR044516">
    <property type="entry name" value="UXS-like"/>
</dbReference>
<dbReference type="PANTHER" id="PTHR43078:SF6">
    <property type="entry name" value="UDP-GLUCURONIC ACID DECARBOXYLASE 1"/>
    <property type="match status" value="1"/>
</dbReference>
<dbReference type="EMBL" id="JAOQKI010000012">
    <property type="protein sequence ID" value="MCU6717424.1"/>
    <property type="molecule type" value="Genomic_DNA"/>
</dbReference>
<organism evidence="7 8">
    <name type="scientific">Roseburia amylophila</name>
    <dbReference type="NCBI Taxonomy" id="2981794"/>
    <lineage>
        <taxon>Bacteria</taxon>
        <taxon>Bacillati</taxon>
        <taxon>Bacillota</taxon>
        <taxon>Clostridia</taxon>
        <taxon>Lachnospirales</taxon>
        <taxon>Lachnospiraceae</taxon>
        <taxon>Roseburia</taxon>
    </lineage>
</organism>
<keyword evidence="5" id="KW-1133">Transmembrane helix</keyword>
<comment type="caution">
    <text evidence="7">The sequence shown here is derived from an EMBL/GenBank/DDBJ whole genome shotgun (WGS) entry which is preliminary data.</text>
</comment>